<dbReference type="InterPro" id="IPR050571">
    <property type="entry name" value="Class-IV_PLP-Dep_Aminotrnsfr"/>
</dbReference>
<evidence type="ECO:0008006" key="3">
    <source>
        <dbReference type="Google" id="ProtNLM"/>
    </source>
</evidence>
<dbReference type="SUPFAM" id="SSF56752">
    <property type="entry name" value="D-aminoacid aminotransferase-like PLP-dependent enzymes"/>
    <property type="match status" value="1"/>
</dbReference>
<dbReference type="PANTHER" id="PTHR42743:SF11">
    <property type="entry name" value="AMINODEOXYCHORISMATE LYASE"/>
    <property type="match status" value="1"/>
</dbReference>
<dbReference type="AlphaFoldDB" id="A0A382B5U9"/>
<dbReference type="EMBL" id="UINC01028334">
    <property type="protein sequence ID" value="SVB09148.1"/>
    <property type="molecule type" value="Genomic_DNA"/>
</dbReference>
<dbReference type="InterPro" id="IPR036038">
    <property type="entry name" value="Aminotransferase-like"/>
</dbReference>
<name>A0A382B5U9_9ZZZZ</name>
<organism evidence="2">
    <name type="scientific">marine metagenome</name>
    <dbReference type="NCBI Taxonomy" id="408172"/>
    <lineage>
        <taxon>unclassified sequences</taxon>
        <taxon>metagenomes</taxon>
        <taxon>ecological metagenomes</taxon>
    </lineage>
</organism>
<evidence type="ECO:0000256" key="1">
    <source>
        <dbReference type="ARBA" id="ARBA00009320"/>
    </source>
</evidence>
<sequence length="267" mass="29685">MPSGTHEYIQDTRNDNILIYINGDIIPRPKAKISVFDSGFLLGDGVWEGIRLHNGQLVFLKEHMDRLYAGASDIGMDIGMSSEDLTNKIMQTIEANKMYSNIHLRLIVSRGMKSTPYQHPRANIGGPTIVIIPEYKIVTEESKDRGLKLVSVNTIRSSERTQDPKVNSLSKFNCIQACIEADRLGADEGLMLDMNGYVSTCNSTNFFIVRKSEVWTSSGEYCLNGVTRGAIINLCKSNNIMVHEKNFLIDDVHTADEAFVTGTFAGV</sequence>
<dbReference type="InterPro" id="IPR043132">
    <property type="entry name" value="BCAT-like_C"/>
</dbReference>
<dbReference type="Gene3D" id="3.20.10.10">
    <property type="entry name" value="D-amino Acid Aminotransferase, subunit A, domain 2"/>
    <property type="match status" value="1"/>
</dbReference>
<dbReference type="Gene3D" id="3.30.470.10">
    <property type="match status" value="1"/>
</dbReference>
<feature type="non-terminal residue" evidence="2">
    <location>
        <position position="267"/>
    </location>
</feature>
<gene>
    <name evidence="2" type="ORF">METZ01_LOCUS162002</name>
</gene>
<dbReference type="GO" id="GO:0003824">
    <property type="term" value="F:catalytic activity"/>
    <property type="evidence" value="ECO:0007669"/>
    <property type="project" value="InterPro"/>
</dbReference>
<accession>A0A382B5U9</accession>
<evidence type="ECO:0000313" key="2">
    <source>
        <dbReference type="EMBL" id="SVB09148.1"/>
    </source>
</evidence>
<comment type="similarity">
    <text evidence="1">Belongs to the class-IV pyridoxal-phosphate-dependent aminotransferase family.</text>
</comment>
<dbReference type="InterPro" id="IPR001544">
    <property type="entry name" value="Aminotrans_IV"/>
</dbReference>
<dbReference type="GO" id="GO:0046394">
    <property type="term" value="P:carboxylic acid biosynthetic process"/>
    <property type="evidence" value="ECO:0007669"/>
    <property type="project" value="UniProtKB-ARBA"/>
</dbReference>
<protein>
    <recommendedName>
        <fullName evidence="3">Aminotransferase class IV</fullName>
    </recommendedName>
</protein>
<reference evidence="2" key="1">
    <citation type="submission" date="2018-05" db="EMBL/GenBank/DDBJ databases">
        <authorList>
            <person name="Lanie J.A."/>
            <person name="Ng W.-L."/>
            <person name="Kazmierczak K.M."/>
            <person name="Andrzejewski T.M."/>
            <person name="Davidsen T.M."/>
            <person name="Wayne K.J."/>
            <person name="Tettelin H."/>
            <person name="Glass J.I."/>
            <person name="Rusch D."/>
            <person name="Podicherti R."/>
            <person name="Tsui H.-C.T."/>
            <person name="Winkler M.E."/>
        </authorList>
    </citation>
    <scope>NUCLEOTIDE SEQUENCE</scope>
</reference>
<dbReference type="PANTHER" id="PTHR42743">
    <property type="entry name" value="AMINO-ACID AMINOTRANSFERASE"/>
    <property type="match status" value="1"/>
</dbReference>
<dbReference type="InterPro" id="IPR043131">
    <property type="entry name" value="BCAT-like_N"/>
</dbReference>
<dbReference type="Pfam" id="PF01063">
    <property type="entry name" value="Aminotran_4"/>
    <property type="match status" value="1"/>
</dbReference>
<proteinExistence type="inferred from homology"/>